<gene>
    <name evidence="2" type="ORF">DSM106044_00507</name>
</gene>
<accession>A0A4U8QCR6</accession>
<dbReference type="GO" id="GO:0006779">
    <property type="term" value="P:porphyrin-containing compound biosynthetic process"/>
    <property type="evidence" value="ECO:0007669"/>
    <property type="project" value="InterPro"/>
</dbReference>
<protein>
    <submittedName>
        <fullName evidence="2">Methylcobalamin:coenzyme M methyltransferase</fullName>
    </submittedName>
</protein>
<dbReference type="EMBL" id="QGQD01000012">
    <property type="protein sequence ID" value="TLD02529.1"/>
    <property type="molecule type" value="Genomic_DNA"/>
</dbReference>
<dbReference type="STRING" id="180332.GCA_000797495_00895"/>
<dbReference type="PANTHER" id="PTHR47099:SF1">
    <property type="entry name" value="METHYLCOBAMIDE:COM METHYLTRANSFERASE MTBA"/>
    <property type="match status" value="1"/>
</dbReference>
<name>A0A4U8QCR6_9FIRM</name>
<dbReference type="Proteomes" id="UP000306509">
    <property type="component" value="Unassembled WGS sequence"/>
</dbReference>
<evidence type="ECO:0000259" key="1">
    <source>
        <dbReference type="Pfam" id="PF01208"/>
    </source>
</evidence>
<comment type="caution">
    <text evidence="2">The sequence shown here is derived from an EMBL/GenBank/DDBJ whole genome shotgun (WGS) entry which is preliminary data.</text>
</comment>
<sequence>MNCLSKQQVKDVIEGRGAASRPPILYDLWIGENVFGWNPKEREAWLSGYPRDIEDVFLNIPDLIHAPADDPDYRWAGTDMKDMEEKGWDARILIEDWESGEAEKFFETFPDPEYPGLIPEKKPSGERYTLARWWYGLFERHWSLRGMENALMDFYLYPDEIHRLYQKLTDFYIRIMERACTEMKIDGFFVSDDLGTQNSPFFSLDIFREFFKPYYQQIFGKAHELGTHFWLHTCGNIELFLPEFIEIGLDVIHPIQKYTMDEKRIAAVYGDKICILAGFDVQQTIPFGTPEEVREEVRYLLDAYWREDGRLMVTMGNGSTEDWKLESLRALYEETVGYVGMYERTKVINTAING</sequence>
<evidence type="ECO:0000313" key="2">
    <source>
        <dbReference type="EMBL" id="TLD02529.1"/>
    </source>
</evidence>
<dbReference type="InterPro" id="IPR038071">
    <property type="entry name" value="UROD/MetE-like_sf"/>
</dbReference>
<dbReference type="GO" id="GO:0004853">
    <property type="term" value="F:uroporphyrinogen decarboxylase activity"/>
    <property type="evidence" value="ECO:0007669"/>
    <property type="project" value="InterPro"/>
</dbReference>
<dbReference type="GO" id="GO:0032259">
    <property type="term" value="P:methylation"/>
    <property type="evidence" value="ECO:0007669"/>
    <property type="project" value="UniProtKB-KW"/>
</dbReference>
<keyword evidence="2" id="KW-0489">Methyltransferase</keyword>
<keyword evidence="2" id="KW-0808">Transferase</keyword>
<dbReference type="InterPro" id="IPR000257">
    <property type="entry name" value="Uroporphyrinogen_deCOase"/>
</dbReference>
<reference evidence="2 3" key="1">
    <citation type="journal article" date="2019" name="Anaerobe">
        <title>Detection of Robinsoniella peoriensis in multiple bone samples of a trauma patient.</title>
        <authorList>
            <person name="Schrottner P."/>
            <person name="Hartwich K."/>
            <person name="Bunk B."/>
            <person name="Schober I."/>
            <person name="Helbig S."/>
            <person name="Rudolph W.W."/>
            <person name="Gunzer F."/>
        </authorList>
    </citation>
    <scope>NUCLEOTIDE SEQUENCE [LARGE SCALE GENOMIC DNA]</scope>
    <source>
        <strain evidence="2 3">DSM 106044</strain>
    </source>
</reference>
<evidence type="ECO:0000313" key="3">
    <source>
        <dbReference type="Proteomes" id="UP000306509"/>
    </source>
</evidence>
<dbReference type="SUPFAM" id="SSF51726">
    <property type="entry name" value="UROD/MetE-like"/>
    <property type="match status" value="1"/>
</dbReference>
<keyword evidence="3" id="KW-1185">Reference proteome</keyword>
<dbReference type="PANTHER" id="PTHR47099">
    <property type="entry name" value="METHYLCOBAMIDE:COM METHYLTRANSFERASE MTBA"/>
    <property type="match status" value="1"/>
</dbReference>
<dbReference type="AlphaFoldDB" id="A0A4U8QCR6"/>
<dbReference type="GO" id="GO:0008168">
    <property type="term" value="F:methyltransferase activity"/>
    <property type="evidence" value="ECO:0007669"/>
    <property type="project" value="UniProtKB-KW"/>
</dbReference>
<organism evidence="2 3">
    <name type="scientific">Robinsoniella peoriensis</name>
    <dbReference type="NCBI Taxonomy" id="180332"/>
    <lineage>
        <taxon>Bacteria</taxon>
        <taxon>Bacillati</taxon>
        <taxon>Bacillota</taxon>
        <taxon>Clostridia</taxon>
        <taxon>Lachnospirales</taxon>
        <taxon>Lachnospiraceae</taxon>
        <taxon>Robinsoniella</taxon>
    </lineage>
</organism>
<dbReference type="InterPro" id="IPR052024">
    <property type="entry name" value="Methanogen_methyltrans"/>
</dbReference>
<dbReference type="RefSeq" id="WP_138001708.1">
    <property type="nucleotide sequence ID" value="NZ_QGQD01000012.1"/>
</dbReference>
<dbReference type="Gene3D" id="3.20.20.210">
    <property type="match status" value="1"/>
</dbReference>
<feature type="domain" description="Uroporphyrinogen decarboxylase (URO-D)" evidence="1">
    <location>
        <begin position="145"/>
        <end position="334"/>
    </location>
</feature>
<proteinExistence type="predicted"/>
<dbReference type="Pfam" id="PF01208">
    <property type="entry name" value="URO-D"/>
    <property type="match status" value="1"/>
</dbReference>